<dbReference type="EMBL" id="CAXDID020000104">
    <property type="protein sequence ID" value="CAL6027346.1"/>
    <property type="molecule type" value="Genomic_DNA"/>
</dbReference>
<dbReference type="PANTHER" id="PTHR10615:SF219">
    <property type="entry name" value="HISTONE ACETYLTRANSFERASE KAT5"/>
    <property type="match status" value="1"/>
</dbReference>
<evidence type="ECO:0000256" key="4">
    <source>
        <dbReference type="ARBA" id="ARBA00022679"/>
    </source>
</evidence>
<dbReference type="Proteomes" id="UP001642409">
    <property type="component" value="Unassembled WGS sequence"/>
</dbReference>
<comment type="caution">
    <text evidence="16">The sequence shown here is derived from an EMBL/GenBank/DDBJ whole genome shotgun (WGS) entry which is preliminary data.</text>
</comment>
<evidence type="ECO:0000313" key="19">
    <source>
        <dbReference type="EMBL" id="CAL6082732.1"/>
    </source>
</evidence>
<evidence type="ECO:0000313" key="17">
    <source>
        <dbReference type="EMBL" id="CAI9950934.1"/>
    </source>
</evidence>
<keyword evidence="10" id="KW-0804">Transcription</keyword>
<feature type="compositionally biased region" description="Polar residues" evidence="14">
    <location>
        <begin position="341"/>
        <end position="366"/>
    </location>
</feature>
<dbReference type="PROSITE" id="PS51726">
    <property type="entry name" value="MYST_HAT"/>
    <property type="match status" value="1"/>
</dbReference>
<reference evidence="18 20" key="2">
    <citation type="submission" date="2024-07" db="EMBL/GenBank/DDBJ databases">
        <authorList>
            <person name="Akdeniz Z."/>
        </authorList>
    </citation>
    <scope>NUCLEOTIDE SEQUENCE [LARGE SCALE GENOMIC DNA]</scope>
</reference>
<evidence type="ECO:0000256" key="1">
    <source>
        <dbReference type="ARBA" id="ARBA00004123"/>
    </source>
</evidence>
<keyword evidence="8" id="KW-0007">Acetylation</keyword>
<dbReference type="SUPFAM" id="SSF55729">
    <property type="entry name" value="Acyl-CoA N-acyltransferases (Nat)"/>
    <property type="match status" value="1"/>
</dbReference>
<feature type="domain" description="MYST-type HAT" evidence="15">
    <location>
        <begin position="82"/>
        <end position="451"/>
    </location>
</feature>
<reference evidence="16" key="1">
    <citation type="submission" date="2023-06" db="EMBL/GenBank/DDBJ databases">
        <authorList>
            <person name="Kurt Z."/>
        </authorList>
    </citation>
    <scope>NUCLEOTIDE SEQUENCE</scope>
</reference>
<dbReference type="GO" id="GO:0006355">
    <property type="term" value="P:regulation of DNA-templated transcription"/>
    <property type="evidence" value="ECO:0007669"/>
    <property type="project" value="InterPro"/>
</dbReference>
<accession>A0AA86TLG5</accession>
<keyword evidence="7" id="KW-0862">Zinc</keyword>
<evidence type="ECO:0000256" key="11">
    <source>
        <dbReference type="ARBA" id="ARBA00023242"/>
    </source>
</evidence>
<feature type="region of interest" description="Disordered" evidence="14">
    <location>
        <begin position="335"/>
        <end position="368"/>
    </location>
</feature>
<keyword evidence="9" id="KW-0805">Transcription regulation</keyword>
<dbReference type="EC" id="2.3.1.48" evidence="3"/>
<dbReference type="InterPro" id="IPR002717">
    <property type="entry name" value="HAT_MYST-type"/>
</dbReference>
<evidence type="ECO:0000256" key="10">
    <source>
        <dbReference type="ARBA" id="ARBA00023163"/>
    </source>
</evidence>
<evidence type="ECO:0000256" key="12">
    <source>
        <dbReference type="ARBA" id="ARBA00023315"/>
    </source>
</evidence>
<evidence type="ECO:0000313" key="16">
    <source>
        <dbReference type="EMBL" id="CAI9916438.1"/>
    </source>
</evidence>
<dbReference type="EMBL" id="CAXDID020000367">
    <property type="protein sequence ID" value="CAL6082732.1"/>
    <property type="molecule type" value="Genomic_DNA"/>
</dbReference>
<sequence length="470" mass="55191">MTTPAPEDFFAVGTNVRAVPREESLCQPAAGTIIHIKELPDHMEYFVRFNPPKDQRLSDWYRYPEMEFVSPVSQNFKTPKIHEVRNIEYIEMGNYKLRTWYFSPYPPPFNQVEKLFICQRCLKYARKEEIYQKHVSECKFTVPGIKIYEDHMVSVYEVDGRTEKLFCQFLCLFSKLFLDGKTLYYNTEHFVFYVMTIKQSYLDQDLTDMYSDIKQAQKTPSLPSRRLHTPVQQKGAKSDEEQLVGYFSKEKLSLNVLSCILTFPMYLRLGIGNLLMDFAYILARFENRVGGPEEPLSDLGEQSFKSYWKKRLYKYLIDKGQEKFGAFIYTETQNESENESQIEPQKTEDTLSMSNASVQSWTSQRPRYNRKQGSDFEVQIGDISYETGIIAKHVREACELVKAKIRKENIVLTKSYYYECCKQMQKINNTRAQKGNINRHDIDVKYLVWEPYPAMFQQMTDGGAKEEDGE</sequence>
<evidence type="ECO:0000256" key="2">
    <source>
        <dbReference type="ARBA" id="ARBA00010107"/>
    </source>
</evidence>
<evidence type="ECO:0000256" key="3">
    <source>
        <dbReference type="ARBA" id="ARBA00013184"/>
    </source>
</evidence>
<dbReference type="EMBL" id="CATOUU010000105">
    <property type="protein sequence ID" value="CAI9916438.1"/>
    <property type="molecule type" value="Genomic_DNA"/>
</dbReference>
<dbReference type="GO" id="GO:0004402">
    <property type="term" value="F:histone acetyltransferase activity"/>
    <property type="evidence" value="ECO:0007669"/>
    <property type="project" value="InterPro"/>
</dbReference>
<dbReference type="InterPro" id="IPR016181">
    <property type="entry name" value="Acyl_CoA_acyltransferase"/>
</dbReference>
<evidence type="ECO:0000256" key="8">
    <source>
        <dbReference type="ARBA" id="ARBA00022990"/>
    </source>
</evidence>
<keyword evidence="11" id="KW-0539">Nucleus</keyword>
<dbReference type="GO" id="GO:0008270">
    <property type="term" value="F:zinc ion binding"/>
    <property type="evidence" value="ECO:0007669"/>
    <property type="project" value="UniProtKB-KW"/>
</dbReference>
<dbReference type="InterPro" id="IPR040706">
    <property type="entry name" value="Zf-MYST"/>
</dbReference>
<evidence type="ECO:0000256" key="5">
    <source>
        <dbReference type="ARBA" id="ARBA00022723"/>
    </source>
</evidence>
<comment type="subcellular location">
    <subcellularLocation>
        <location evidence="1">Nucleus</location>
    </subcellularLocation>
</comment>
<evidence type="ECO:0000256" key="13">
    <source>
        <dbReference type="PIRSR" id="PIRSR602717-51"/>
    </source>
</evidence>
<evidence type="ECO:0000256" key="7">
    <source>
        <dbReference type="ARBA" id="ARBA00022833"/>
    </source>
</evidence>
<keyword evidence="20" id="KW-1185">Reference proteome</keyword>
<feature type="active site" description="Proton donor/acceptor" evidence="13">
    <location>
        <position position="293"/>
    </location>
</feature>
<dbReference type="Gene3D" id="3.40.630.30">
    <property type="match status" value="1"/>
</dbReference>
<keyword evidence="4" id="KW-0808">Transferase</keyword>
<keyword evidence="6" id="KW-0863">Zinc-finger</keyword>
<evidence type="ECO:0000313" key="20">
    <source>
        <dbReference type="Proteomes" id="UP001642409"/>
    </source>
</evidence>
<dbReference type="FunFam" id="3.30.60.60:FF:000001">
    <property type="entry name" value="Histone acetyltransferase"/>
    <property type="match status" value="1"/>
</dbReference>
<dbReference type="GO" id="GO:0005634">
    <property type="term" value="C:nucleus"/>
    <property type="evidence" value="ECO:0007669"/>
    <property type="project" value="UniProtKB-SubCell"/>
</dbReference>
<dbReference type="Gene3D" id="1.10.10.10">
    <property type="entry name" value="Winged helix-like DNA-binding domain superfamily/Winged helix DNA-binding domain"/>
    <property type="match status" value="1"/>
</dbReference>
<name>A0AA86TLG5_9EUKA</name>
<dbReference type="Pfam" id="PF17772">
    <property type="entry name" value="zf-MYST"/>
    <property type="match status" value="1"/>
</dbReference>
<dbReference type="AlphaFoldDB" id="A0AA86TLG5"/>
<evidence type="ECO:0000256" key="14">
    <source>
        <dbReference type="SAM" id="MobiDB-lite"/>
    </source>
</evidence>
<dbReference type="InterPro" id="IPR050603">
    <property type="entry name" value="MYST_HAT"/>
</dbReference>
<comment type="similarity">
    <text evidence="2">Belongs to the MYST (SAS/MOZ) family.</text>
</comment>
<dbReference type="EMBL" id="CATOUU010000819">
    <property type="protein sequence ID" value="CAI9950934.1"/>
    <property type="molecule type" value="Genomic_DNA"/>
</dbReference>
<dbReference type="PANTHER" id="PTHR10615">
    <property type="entry name" value="HISTONE ACETYLTRANSFERASE"/>
    <property type="match status" value="1"/>
</dbReference>
<evidence type="ECO:0000256" key="9">
    <source>
        <dbReference type="ARBA" id="ARBA00023015"/>
    </source>
</evidence>
<dbReference type="Pfam" id="PF01853">
    <property type="entry name" value="MOZ_SAS"/>
    <property type="match status" value="2"/>
</dbReference>
<protein>
    <recommendedName>
        <fullName evidence="3">histone acetyltransferase</fullName>
        <ecNumber evidence="3">2.3.1.48</ecNumber>
    </recommendedName>
</protein>
<dbReference type="InterPro" id="IPR036388">
    <property type="entry name" value="WH-like_DNA-bd_sf"/>
</dbReference>
<keyword evidence="5" id="KW-0479">Metal-binding</keyword>
<evidence type="ECO:0000259" key="15">
    <source>
        <dbReference type="PROSITE" id="PS51726"/>
    </source>
</evidence>
<organism evidence="16">
    <name type="scientific">Hexamita inflata</name>
    <dbReference type="NCBI Taxonomy" id="28002"/>
    <lineage>
        <taxon>Eukaryota</taxon>
        <taxon>Metamonada</taxon>
        <taxon>Diplomonadida</taxon>
        <taxon>Hexamitidae</taxon>
        <taxon>Hexamitinae</taxon>
        <taxon>Hexamita</taxon>
    </lineage>
</organism>
<evidence type="ECO:0000256" key="6">
    <source>
        <dbReference type="ARBA" id="ARBA00022771"/>
    </source>
</evidence>
<evidence type="ECO:0000313" key="18">
    <source>
        <dbReference type="EMBL" id="CAL6027346.1"/>
    </source>
</evidence>
<dbReference type="Gene3D" id="3.30.60.60">
    <property type="entry name" value="N-acetyl transferase-like"/>
    <property type="match status" value="1"/>
</dbReference>
<proteinExistence type="inferred from homology"/>
<gene>
    <name evidence="18" type="ORF">HINF_LOCUS31282</name>
    <name evidence="17" type="ORF">HINF_LOCUS38579</name>
    <name evidence="16" type="ORF">HINF_LOCUS4083</name>
    <name evidence="19" type="ORF">HINF_LOCUS61385</name>
</gene>
<keyword evidence="12" id="KW-0012">Acyltransferase</keyword>